<evidence type="ECO:0000256" key="5">
    <source>
        <dbReference type="ARBA" id="ARBA00022679"/>
    </source>
</evidence>
<dbReference type="InterPro" id="IPR034904">
    <property type="entry name" value="FSCA_dom_sf"/>
</dbReference>
<dbReference type="GO" id="GO:0097361">
    <property type="term" value="C:cytosolic [4Fe-4S] assembly targeting complex"/>
    <property type="evidence" value="ECO:0007669"/>
    <property type="project" value="UniProtKB-ARBA"/>
</dbReference>
<reference evidence="13" key="1">
    <citation type="submission" date="2017-02" db="UniProtKB">
        <authorList>
            <consortium name="WormBaseParasite"/>
        </authorList>
    </citation>
    <scope>IDENTIFICATION</scope>
</reference>
<name>A0A0N5D0R8_THECL</name>
<evidence type="ECO:0000313" key="11">
    <source>
        <dbReference type="EMBL" id="VDN03743.1"/>
    </source>
</evidence>
<dbReference type="InterPro" id="IPR002744">
    <property type="entry name" value="MIP18-like"/>
</dbReference>
<keyword evidence="3" id="KW-0698">rRNA processing</keyword>
<sequence>MINGKLENATPTVYARKPRDRKLSDSIFDPNVIEAIDAGEIFDYIKDINDPEHPLTLEQLNVVQEELITVEQNDEETVVTVTYVPTIPHCSMAMLIGLAIRIKLLRSLHPSVKTVVQISVGSHVSESAINKQLADKERVAAALENSDLLKAILEFRRLMVSSSFTVMCWNDYRVAMVLRIICKTIAIISVRCYSGGKKASATLKYLQRQWSDEFSRKAREHSYRARSAYKLLEINQRYKIIKSGMVVVDVGAAPGSWCQVAADIVQPSVHSDAFILGIDVQPVAPLSGVNFLDLSDITAPKTHQRIKELLNGRLVDVVISDMAPNPTGDKRTDHERILSLCGTVLELVVEKPVIPLVRNGAFLCKIWNGPRREEFTAYLKRYFKEVHTVKPKASRDNSSEVFLLAMKKLS</sequence>
<organism evidence="13">
    <name type="scientific">Thelazia callipaeda</name>
    <name type="common">Oriental eyeworm</name>
    <name type="synonym">Parasitic nematode</name>
    <dbReference type="NCBI Taxonomy" id="103827"/>
    <lineage>
        <taxon>Eukaryota</taxon>
        <taxon>Metazoa</taxon>
        <taxon>Ecdysozoa</taxon>
        <taxon>Nematoda</taxon>
        <taxon>Chromadorea</taxon>
        <taxon>Rhabditida</taxon>
        <taxon>Spirurina</taxon>
        <taxon>Spiruromorpha</taxon>
        <taxon>Thelazioidea</taxon>
        <taxon>Thelaziidae</taxon>
        <taxon>Thelazia</taxon>
    </lineage>
</organism>
<dbReference type="InterPro" id="IPR050082">
    <property type="entry name" value="RNA_methyltr_RlmE"/>
</dbReference>
<dbReference type="HAMAP" id="MF_01547">
    <property type="entry name" value="RNA_methyltr_E"/>
    <property type="match status" value="1"/>
</dbReference>
<gene>
    <name evidence="11" type="ORF">TCLT_LOCUS6395</name>
</gene>
<keyword evidence="12" id="KW-1185">Reference proteome</keyword>
<dbReference type="SUPFAM" id="SSF117916">
    <property type="entry name" value="Fe-S cluster assembly (FSCA) domain-like"/>
    <property type="match status" value="1"/>
</dbReference>
<evidence type="ECO:0000256" key="1">
    <source>
        <dbReference type="ARBA" id="ARBA00009258"/>
    </source>
</evidence>
<keyword evidence="6" id="KW-0949">S-adenosyl-L-methionine</keyword>
<dbReference type="InterPro" id="IPR015507">
    <property type="entry name" value="rRNA-MeTfrase_E"/>
</dbReference>
<dbReference type="Pfam" id="PF01728">
    <property type="entry name" value="FtsJ"/>
    <property type="match status" value="1"/>
</dbReference>
<comment type="similarity">
    <text evidence="1">Belongs to the class I-like SAM-binding methyltransferase superfamily. RNA methyltransferase RlmE family.</text>
</comment>
<dbReference type="InterPro" id="IPR002877">
    <property type="entry name" value="RNA_MeTrfase_FtsJ_dom"/>
</dbReference>
<dbReference type="Pfam" id="PF01883">
    <property type="entry name" value="FeS_assembly_P"/>
    <property type="match status" value="1"/>
</dbReference>
<dbReference type="GO" id="GO:0008650">
    <property type="term" value="F:rRNA (uridine-2'-O-)-methyltransferase activity"/>
    <property type="evidence" value="ECO:0007669"/>
    <property type="project" value="TreeGrafter"/>
</dbReference>
<protein>
    <recommendedName>
        <fullName evidence="8">rRNA methyltransferase 2, mitochondrial</fullName>
    </recommendedName>
</protein>
<dbReference type="OMA" id="WDGVYRQ"/>
<evidence type="ECO:0000313" key="13">
    <source>
        <dbReference type="WBParaSite" id="TCLT_0000640601-mRNA-1"/>
    </source>
</evidence>
<dbReference type="EMBL" id="UYYF01004411">
    <property type="protein sequence ID" value="VDN03743.1"/>
    <property type="molecule type" value="Genomic_DNA"/>
</dbReference>
<dbReference type="SUPFAM" id="SSF53335">
    <property type="entry name" value="S-adenosyl-L-methionine-dependent methyltransferases"/>
    <property type="match status" value="1"/>
</dbReference>
<comment type="similarity">
    <text evidence="2">Belongs to the MIP18 family.</text>
</comment>
<keyword evidence="4" id="KW-0489">Methyltransferase</keyword>
<feature type="domain" description="MIP18 family-like" evidence="10">
    <location>
        <begin position="40"/>
        <end position="110"/>
    </location>
</feature>
<keyword evidence="7" id="KW-0159">Chromosome partition</keyword>
<evidence type="ECO:0000313" key="12">
    <source>
        <dbReference type="Proteomes" id="UP000276776"/>
    </source>
</evidence>
<evidence type="ECO:0000259" key="10">
    <source>
        <dbReference type="Pfam" id="PF01883"/>
    </source>
</evidence>
<dbReference type="GO" id="GO:0007059">
    <property type="term" value="P:chromosome segregation"/>
    <property type="evidence" value="ECO:0007669"/>
    <property type="project" value="UniProtKB-KW"/>
</dbReference>
<dbReference type="STRING" id="103827.A0A0N5D0R8"/>
<proteinExistence type="inferred from homology"/>
<dbReference type="OrthoDB" id="20105at2759"/>
<accession>A0A0N5D0R8</accession>
<dbReference type="AlphaFoldDB" id="A0A0N5D0R8"/>
<reference evidence="11 12" key="2">
    <citation type="submission" date="2018-11" db="EMBL/GenBank/DDBJ databases">
        <authorList>
            <consortium name="Pathogen Informatics"/>
        </authorList>
    </citation>
    <scope>NUCLEOTIDE SEQUENCE [LARGE SCALE GENOMIC DNA]</scope>
</reference>
<dbReference type="Gene3D" id="3.40.50.150">
    <property type="entry name" value="Vaccinia Virus protein VP39"/>
    <property type="match status" value="1"/>
</dbReference>
<dbReference type="GO" id="GO:0005739">
    <property type="term" value="C:mitochondrion"/>
    <property type="evidence" value="ECO:0007669"/>
    <property type="project" value="TreeGrafter"/>
</dbReference>
<dbReference type="PANTHER" id="PTHR10920">
    <property type="entry name" value="RIBOSOMAL RNA METHYLTRANSFERASE"/>
    <property type="match status" value="1"/>
</dbReference>
<dbReference type="PANTHER" id="PTHR10920:SF18">
    <property type="entry name" value="RRNA METHYLTRANSFERASE 2, MITOCHONDRIAL"/>
    <property type="match status" value="1"/>
</dbReference>
<dbReference type="WBParaSite" id="TCLT_0000640601-mRNA-1">
    <property type="protein sequence ID" value="TCLT_0000640601-mRNA-1"/>
    <property type="gene ID" value="TCLT_0000640601"/>
</dbReference>
<evidence type="ECO:0000256" key="7">
    <source>
        <dbReference type="ARBA" id="ARBA00022829"/>
    </source>
</evidence>
<evidence type="ECO:0000256" key="4">
    <source>
        <dbReference type="ARBA" id="ARBA00022603"/>
    </source>
</evidence>
<evidence type="ECO:0000256" key="3">
    <source>
        <dbReference type="ARBA" id="ARBA00022552"/>
    </source>
</evidence>
<feature type="domain" description="Ribosomal RNA methyltransferase FtsJ" evidence="9">
    <location>
        <begin position="223"/>
        <end position="407"/>
    </location>
</feature>
<evidence type="ECO:0000256" key="8">
    <source>
        <dbReference type="ARBA" id="ARBA00041184"/>
    </source>
</evidence>
<dbReference type="Proteomes" id="UP000276776">
    <property type="component" value="Unassembled WGS sequence"/>
</dbReference>
<dbReference type="Gene3D" id="3.30.300.130">
    <property type="entry name" value="Fe-S cluster assembly (FSCA)"/>
    <property type="match status" value="1"/>
</dbReference>
<evidence type="ECO:0000256" key="2">
    <source>
        <dbReference type="ARBA" id="ARBA00010381"/>
    </source>
</evidence>
<evidence type="ECO:0000256" key="6">
    <source>
        <dbReference type="ARBA" id="ARBA00022691"/>
    </source>
</evidence>
<keyword evidence="5" id="KW-0808">Transferase</keyword>
<evidence type="ECO:0000259" key="9">
    <source>
        <dbReference type="Pfam" id="PF01728"/>
    </source>
</evidence>
<dbReference type="FunFam" id="3.30.300.130:FF:000005">
    <property type="entry name" value="Mitotic spindle-associated mmxd complex subunit"/>
    <property type="match status" value="1"/>
</dbReference>
<dbReference type="InterPro" id="IPR029063">
    <property type="entry name" value="SAM-dependent_MTases_sf"/>
</dbReference>
<dbReference type="Gene3D" id="6.10.250.1280">
    <property type="match status" value="1"/>
</dbReference>